<proteinExistence type="predicted"/>
<protein>
    <submittedName>
        <fullName evidence="1">Uncharacterized protein</fullName>
    </submittedName>
</protein>
<dbReference type="VEuPathDB" id="FungiDB:RhiirA1_474548"/>
<dbReference type="Proteomes" id="UP000232688">
    <property type="component" value="Unassembled WGS sequence"/>
</dbReference>
<reference evidence="1 2" key="2">
    <citation type="submission" date="2017-10" db="EMBL/GenBank/DDBJ databases">
        <title>Genome analyses suggest a sexual origin of heterokaryosis in a supposedly ancient asexual fungus.</title>
        <authorList>
            <person name="Corradi N."/>
            <person name="Sedzielewska K."/>
            <person name="Noel J."/>
            <person name="Charron P."/>
            <person name="Farinelli L."/>
            <person name="Marton T."/>
            <person name="Kruger M."/>
            <person name="Pelin A."/>
            <person name="Brachmann A."/>
            <person name="Corradi N."/>
        </authorList>
    </citation>
    <scope>NUCLEOTIDE SEQUENCE [LARGE SCALE GENOMIC DNA]</scope>
    <source>
        <strain evidence="1 2">A1</strain>
    </source>
</reference>
<name>A0A2N0QYD4_9GLOM</name>
<evidence type="ECO:0000313" key="2">
    <source>
        <dbReference type="Proteomes" id="UP000232688"/>
    </source>
</evidence>
<evidence type="ECO:0000313" key="1">
    <source>
        <dbReference type="EMBL" id="PKC56075.1"/>
    </source>
</evidence>
<organism evidence="1 2">
    <name type="scientific">Rhizophagus irregularis</name>
    <dbReference type="NCBI Taxonomy" id="588596"/>
    <lineage>
        <taxon>Eukaryota</taxon>
        <taxon>Fungi</taxon>
        <taxon>Fungi incertae sedis</taxon>
        <taxon>Mucoromycota</taxon>
        <taxon>Glomeromycotina</taxon>
        <taxon>Glomeromycetes</taxon>
        <taxon>Glomerales</taxon>
        <taxon>Glomeraceae</taxon>
        <taxon>Rhizophagus</taxon>
    </lineage>
</organism>
<reference evidence="1 2" key="1">
    <citation type="submission" date="2017-10" db="EMBL/GenBank/DDBJ databases">
        <title>Extensive intraspecific genome diversity in a model arbuscular mycorrhizal fungus.</title>
        <authorList>
            <person name="Chen E.C.H."/>
            <person name="Morin E."/>
            <person name="Baudet D."/>
            <person name="Noel J."/>
            <person name="Ndikumana S."/>
            <person name="Charron P."/>
            <person name="St-Onge C."/>
            <person name="Giorgi J."/>
            <person name="Grigoriev I.V."/>
            <person name="Roux C."/>
            <person name="Martin F.M."/>
            <person name="Corradi N."/>
        </authorList>
    </citation>
    <scope>NUCLEOTIDE SEQUENCE [LARGE SCALE GENOMIC DNA]</scope>
    <source>
        <strain evidence="1 2">A1</strain>
    </source>
</reference>
<comment type="caution">
    <text evidence="1">The sequence shown here is derived from an EMBL/GenBank/DDBJ whole genome shotgun (WGS) entry which is preliminary data.</text>
</comment>
<sequence>MINYAETTEKPIIEAKQVLASNLMWESLTLLRLVNRIEAYEISQKLNREIVPLNIYDSINFSDKIENYDDQAVHDEMELQGLINQLPFDDPINVKEFLHIDDFLKKK</sequence>
<dbReference type="AlphaFoldDB" id="A0A2N0QYD4"/>
<dbReference type="EMBL" id="LLXH01002292">
    <property type="protein sequence ID" value="PKC56075.1"/>
    <property type="molecule type" value="Genomic_DNA"/>
</dbReference>
<gene>
    <name evidence="1" type="ORF">RhiirA1_474548</name>
</gene>
<accession>A0A2N0QYD4</accession>